<evidence type="ECO:0000256" key="4">
    <source>
        <dbReference type="ARBA" id="ARBA00023110"/>
    </source>
</evidence>
<dbReference type="InterPro" id="IPR000297">
    <property type="entry name" value="PPIase_PpiC"/>
</dbReference>
<sequence length="452" mass="50140" precursor="true">MKYRLKTLSLAIAMLAASLSGHAQGLHLAATPALTPNQTATATTQADFIVAVVNSEPITNTQVSREIQRVLQQLTQQRRAQPDVRVLASEVLENLISIKAQLQYARDTNVRVEDSAVDQAIQNIAQQNQLNVPELMRRVQNDGLSASDFRAQLQDQIMLQRLRERDVGGRVRVSDLEVDQYLTEQKSNQNLSDIQLNLAQILVSVPETASPEQIAALRKRAERALERARKGEDFAALVREFSDASDLVNAGQLGLREASRYPALFVDATRLLDVGAVAELVRSPAGFHVLKVVEKIHAGLPTAVVTQSHARHILLIPNARLSEAQAREELASFKKQLVSGKADFATLAREHSQDGSAAQGGDLGWASPGMFVPEFEAVINRLTPGEVSDPLVSRFGVHLIQLQERRQVTLSQEQQREAVRAMLREKKMDETYKTWAQDLRARAYVELREPPQ</sequence>
<keyword evidence="3 7" id="KW-0574">Periplasm</keyword>
<dbReference type="Pfam" id="PF09312">
    <property type="entry name" value="SurA_N"/>
    <property type="match status" value="1"/>
</dbReference>
<accession>A0ABN6CZU6</accession>
<evidence type="ECO:0000256" key="5">
    <source>
        <dbReference type="ARBA" id="ARBA00023186"/>
    </source>
</evidence>
<dbReference type="SUPFAM" id="SSF109998">
    <property type="entry name" value="Triger factor/SurA peptide-binding domain-like"/>
    <property type="match status" value="1"/>
</dbReference>
<evidence type="ECO:0000256" key="1">
    <source>
        <dbReference type="ARBA" id="ARBA00022729"/>
    </source>
</evidence>
<dbReference type="InterPro" id="IPR050280">
    <property type="entry name" value="OMP_Chaperone_SurA"/>
</dbReference>
<feature type="chain" id="PRO_5044914740" description="Chaperone SurA" evidence="7">
    <location>
        <begin position="24"/>
        <end position="452"/>
    </location>
</feature>
<keyword evidence="1 7" id="KW-0732">Signal</keyword>
<dbReference type="Gene3D" id="1.10.4030.10">
    <property type="entry name" value="Porin chaperone SurA, peptide-binding domain"/>
    <property type="match status" value="1"/>
</dbReference>
<keyword evidence="6 7" id="KW-0413">Isomerase</keyword>
<comment type="function">
    <text evidence="7">Chaperone involved in the correct folding and assembly of outer membrane proteins. Recognizes specific patterns of aromatic residues and the orientation of their side chains, which are found more frequently in integral outer membrane proteins. May act in both early periplasmic and late outer membrane-associated steps of protein maturation.</text>
</comment>
<dbReference type="Gene3D" id="3.10.50.40">
    <property type="match status" value="2"/>
</dbReference>
<feature type="domain" description="PpiC" evidence="8">
    <location>
        <begin position="193"/>
        <end position="294"/>
    </location>
</feature>
<dbReference type="InterPro" id="IPR027304">
    <property type="entry name" value="Trigger_fact/SurA_dom_sf"/>
</dbReference>
<dbReference type="PROSITE" id="PS50198">
    <property type="entry name" value="PPIC_PPIASE_2"/>
    <property type="match status" value="2"/>
</dbReference>
<keyword evidence="5 7" id="KW-0143">Chaperone</keyword>
<evidence type="ECO:0000256" key="3">
    <source>
        <dbReference type="ARBA" id="ARBA00022764"/>
    </source>
</evidence>
<dbReference type="PROSITE" id="PS01096">
    <property type="entry name" value="PPIC_PPIASE_1"/>
    <property type="match status" value="1"/>
</dbReference>
<evidence type="ECO:0000256" key="6">
    <source>
        <dbReference type="ARBA" id="ARBA00023235"/>
    </source>
</evidence>
<dbReference type="SUPFAM" id="SSF54534">
    <property type="entry name" value="FKBP-like"/>
    <property type="match status" value="2"/>
</dbReference>
<evidence type="ECO:0000256" key="2">
    <source>
        <dbReference type="ARBA" id="ARBA00022737"/>
    </source>
</evidence>
<reference evidence="9 10" key="1">
    <citation type="journal article" date="2021" name="Microbiol. Spectr.">
        <title>A Single Bacterium Capable of Oxidation and Reduction of Iron at Circumneutral pH.</title>
        <authorList>
            <person name="Kato S."/>
            <person name="Ohkuma M."/>
        </authorList>
    </citation>
    <scope>NUCLEOTIDE SEQUENCE [LARGE SCALE GENOMIC DNA]</scope>
    <source>
        <strain evidence="9 10">MIZ03</strain>
    </source>
</reference>
<dbReference type="PANTHER" id="PTHR47637:SF1">
    <property type="entry name" value="CHAPERONE SURA"/>
    <property type="match status" value="1"/>
</dbReference>
<dbReference type="HAMAP" id="MF_01183">
    <property type="entry name" value="Chaperone_SurA"/>
    <property type="match status" value="1"/>
</dbReference>
<dbReference type="Pfam" id="PF00639">
    <property type="entry name" value="Rotamase"/>
    <property type="match status" value="2"/>
</dbReference>
<evidence type="ECO:0000259" key="8">
    <source>
        <dbReference type="PROSITE" id="PS50198"/>
    </source>
</evidence>
<name>A0ABN6CZU6_9BURK</name>
<comment type="subcellular location">
    <subcellularLocation>
        <location evidence="7">Periplasm</location>
    </subcellularLocation>
    <text evidence="7">Is capable of associating with the outer membrane.</text>
</comment>
<keyword evidence="2 7" id="KW-0677">Repeat</keyword>
<feature type="domain" description="PpiC" evidence="8">
    <location>
        <begin position="305"/>
        <end position="404"/>
    </location>
</feature>
<dbReference type="RefSeq" id="WP_223906731.1">
    <property type="nucleotide sequence ID" value="NZ_AP024238.1"/>
</dbReference>
<dbReference type="InterPro" id="IPR023058">
    <property type="entry name" value="PPIase_PpiC_CS"/>
</dbReference>
<dbReference type="InterPro" id="IPR015391">
    <property type="entry name" value="SurA_N"/>
</dbReference>
<proteinExistence type="inferred from homology"/>
<dbReference type="EC" id="5.2.1.8" evidence="7"/>
<dbReference type="EMBL" id="AP024238">
    <property type="protein sequence ID" value="BCO25301.1"/>
    <property type="molecule type" value="Genomic_DNA"/>
</dbReference>
<evidence type="ECO:0000256" key="7">
    <source>
        <dbReference type="HAMAP-Rule" id="MF_01183"/>
    </source>
</evidence>
<dbReference type="Proteomes" id="UP000824366">
    <property type="component" value="Chromosome"/>
</dbReference>
<keyword evidence="10" id="KW-1185">Reference proteome</keyword>
<dbReference type="InterPro" id="IPR046357">
    <property type="entry name" value="PPIase_dom_sf"/>
</dbReference>
<keyword evidence="4 7" id="KW-0697">Rotamase</keyword>
<feature type="signal peptide" evidence="7">
    <location>
        <begin position="1"/>
        <end position="23"/>
    </location>
</feature>
<comment type="catalytic activity">
    <reaction evidence="7">
        <text>[protein]-peptidylproline (omega=180) = [protein]-peptidylproline (omega=0)</text>
        <dbReference type="Rhea" id="RHEA:16237"/>
        <dbReference type="Rhea" id="RHEA-COMP:10747"/>
        <dbReference type="Rhea" id="RHEA-COMP:10748"/>
        <dbReference type="ChEBI" id="CHEBI:83833"/>
        <dbReference type="ChEBI" id="CHEBI:83834"/>
        <dbReference type="EC" id="5.2.1.8"/>
    </reaction>
</comment>
<dbReference type="InterPro" id="IPR023034">
    <property type="entry name" value="PPIase_SurA"/>
</dbReference>
<organism evidence="9 10">
    <name type="scientific">Rhodoferax lithotrophicus</name>
    <dbReference type="NCBI Taxonomy" id="2798804"/>
    <lineage>
        <taxon>Bacteria</taxon>
        <taxon>Pseudomonadati</taxon>
        <taxon>Pseudomonadota</taxon>
        <taxon>Betaproteobacteria</taxon>
        <taxon>Burkholderiales</taxon>
        <taxon>Comamonadaceae</taxon>
        <taxon>Rhodoferax</taxon>
    </lineage>
</organism>
<gene>
    <name evidence="7" type="primary">surA</name>
    <name evidence="9" type="ORF">MIZ03_0161</name>
</gene>
<protein>
    <recommendedName>
        <fullName evidence="7">Chaperone SurA</fullName>
    </recommendedName>
    <alternativeName>
        <fullName evidence="7">Peptidyl-prolyl cis-trans isomerase SurA</fullName>
        <shortName evidence="7">PPIase SurA</shortName>
        <ecNumber evidence="7">5.2.1.8</ecNumber>
    </alternativeName>
    <alternativeName>
        <fullName evidence="7">Rotamase SurA</fullName>
    </alternativeName>
</protein>
<evidence type="ECO:0000313" key="10">
    <source>
        <dbReference type="Proteomes" id="UP000824366"/>
    </source>
</evidence>
<dbReference type="PANTHER" id="PTHR47637">
    <property type="entry name" value="CHAPERONE SURA"/>
    <property type="match status" value="1"/>
</dbReference>
<comment type="domain">
    <text evidence="7">The PPIase activity resides only in the second parvulin domain. The N-terminal region and the C-terminal tail are necessary and sufficient for the chaperone activity of SurA. The PPIase activity is dispensable for SurA to function as a chaperone. The N-terminal region and the C-terminal tail are also required for porin recognition.</text>
</comment>
<evidence type="ECO:0000313" key="9">
    <source>
        <dbReference type="EMBL" id="BCO25301.1"/>
    </source>
</evidence>